<feature type="transmembrane region" description="Helical" evidence="1">
    <location>
        <begin position="24"/>
        <end position="42"/>
    </location>
</feature>
<keyword evidence="1" id="KW-0812">Transmembrane</keyword>
<protein>
    <submittedName>
        <fullName evidence="2">Uncharacterized protein</fullName>
    </submittedName>
</protein>
<keyword evidence="1" id="KW-0472">Membrane</keyword>
<comment type="caution">
    <text evidence="2">The sequence shown here is derived from an EMBL/GenBank/DDBJ whole genome shotgun (WGS) entry which is preliminary data.</text>
</comment>
<accession>A0A074KTN8</accession>
<gene>
    <name evidence="2" type="ORF">EL17_16105</name>
</gene>
<organism evidence="2 3">
    <name type="scientific">Anditalea andensis</name>
    <dbReference type="NCBI Taxonomy" id="1048983"/>
    <lineage>
        <taxon>Bacteria</taxon>
        <taxon>Pseudomonadati</taxon>
        <taxon>Bacteroidota</taxon>
        <taxon>Cytophagia</taxon>
        <taxon>Cytophagales</taxon>
        <taxon>Cytophagaceae</taxon>
        <taxon>Anditalea</taxon>
    </lineage>
</organism>
<proteinExistence type="predicted"/>
<keyword evidence="3" id="KW-1185">Reference proteome</keyword>
<dbReference type="OrthoDB" id="763750at2"/>
<keyword evidence="1" id="KW-1133">Transmembrane helix</keyword>
<name>A0A074KTN8_9BACT</name>
<dbReference type="AlphaFoldDB" id="A0A074KTN8"/>
<evidence type="ECO:0000313" key="2">
    <source>
        <dbReference type="EMBL" id="KEO72274.1"/>
    </source>
</evidence>
<evidence type="ECO:0000256" key="1">
    <source>
        <dbReference type="SAM" id="Phobius"/>
    </source>
</evidence>
<dbReference type="EMBL" id="JMIH01000024">
    <property type="protein sequence ID" value="KEO72274.1"/>
    <property type="molecule type" value="Genomic_DNA"/>
</dbReference>
<reference evidence="2 3" key="1">
    <citation type="submission" date="2014-04" db="EMBL/GenBank/DDBJ databases">
        <title>Characterization and application of a salt tolerant electro-active bacterium.</title>
        <authorList>
            <person name="Yang L."/>
            <person name="Wei S."/>
            <person name="Tay Q.X.M."/>
        </authorList>
    </citation>
    <scope>NUCLEOTIDE SEQUENCE [LARGE SCALE GENOMIC DNA]</scope>
    <source>
        <strain evidence="2 3">LY1</strain>
    </source>
</reference>
<dbReference type="Proteomes" id="UP000027821">
    <property type="component" value="Unassembled WGS sequence"/>
</dbReference>
<dbReference type="RefSeq" id="WP_035076637.1">
    <property type="nucleotide sequence ID" value="NZ_JMIH01000024.1"/>
</dbReference>
<evidence type="ECO:0000313" key="3">
    <source>
        <dbReference type="Proteomes" id="UP000027821"/>
    </source>
</evidence>
<dbReference type="STRING" id="1048983.EL17_16105"/>
<sequence>MEEETELPKENRDNSKFWKDSNRLLSFSAMFISAVTLFILIYQTSLATKQFDLEQKQQLASVMPYLLVATSYMSEDEFTVTVENLGIGPAFIKNVQVHYKDSILSKY</sequence>